<dbReference type="SUPFAM" id="SSF51445">
    <property type="entry name" value="(Trans)glycosidases"/>
    <property type="match status" value="1"/>
</dbReference>
<dbReference type="InterPro" id="IPR019801">
    <property type="entry name" value="Glyco_hydro_35_CS"/>
</dbReference>
<feature type="active site" description="Proton donor" evidence="4">
    <location>
        <position position="158"/>
    </location>
</feature>
<dbReference type="Pfam" id="PF21317">
    <property type="entry name" value="BetaGal_ABD_1"/>
    <property type="match status" value="1"/>
</dbReference>
<keyword evidence="3 5" id="KW-0326">Glycosidase</keyword>
<evidence type="ECO:0000256" key="3">
    <source>
        <dbReference type="ARBA" id="ARBA00023295"/>
    </source>
</evidence>
<dbReference type="Pfam" id="PF01301">
    <property type="entry name" value="Glyco_hydro_35"/>
    <property type="match status" value="1"/>
</dbReference>
<dbReference type="InterPro" id="IPR001944">
    <property type="entry name" value="Glycoside_Hdrlase_35"/>
</dbReference>
<evidence type="ECO:0000259" key="9">
    <source>
        <dbReference type="Pfam" id="PF21467"/>
    </source>
</evidence>
<accession>A0A4S2EN46</accession>
<dbReference type="Proteomes" id="UP000306855">
    <property type="component" value="Unassembled WGS sequence"/>
</dbReference>
<evidence type="ECO:0000313" key="10">
    <source>
        <dbReference type="EMBL" id="TGY56013.1"/>
    </source>
</evidence>
<sequence length="598" mass="68659">MENFIVREDGLYLNDEPFKLLSGAIHYFRIPREQWYRSLYNLKALGFNTVETYTAWNLHEPKEGVFDFSDRLDLKAFIELAQSLGLYVIVRPSPYICAEWEFGGLPAWLLTKENIRIRANDHVFLQAVERYYQELFQILTPLQITHGGPIIMMQIENEYGSYSEDKTYLRQIKALMEKYGADVTLFTADGAWQATLRAGSLLEDKILATGNFGSHAKENFTALKAYQEKLGVKQPLICMEFWDGWFSRWGEPVVKRDQAELLAALREVLTLGAGVNLYMFHGGTNFGFMNGCSARREHDLPQITSYDYGAPLNEAGEPTPTYYAIKELIGEMYPKLEQREPLVEKTLKVSDIKLTGQVDLFTCLEQVSEKYDSQYPQSMEALGSGYGYVLYRTQILRDKLTKERFRVIDARDRLGFYLDGEHVTTQYQEEIGEDIEVKLPNETGRLDILVENMGRVNYGSKLLANTQRKGLGRGVMADLHFILGWQQYVLNFDKLTAVDFTGECVKDRPSFYRYEVELAETGNCYLDLSGFGKGIALVNGHNLGRFWQKGPQLALFVPTEFLKQGKNEIVIFETEGIYQTKLNLVERPIYKHIEEDAQ</sequence>
<dbReference type="SUPFAM" id="SSF49785">
    <property type="entry name" value="Galactose-binding domain-like"/>
    <property type="match status" value="1"/>
</dbReference>
<feature type="domain" description="Glycoside hydrolase 35 catalytic" evidence="7">
    <location>
        <begin position="11"/>
        <end position="331"/>
    </location>
</feature>
<keyword evidence="2 5" id="KW-0378">Hydrolase</keyword>
<dbReference type="PIRSF" id="PIRSF006336">
    <property type="entry name" value="B-gal"/>
    <property type="match status" value="1"/>
</dbReference>
<dbReference type="GO" id="GO:0004565">
    <property type="term" value="F:beta-galactosidase activity"/>
    <property type="evidence" value="ECO:0007669"/>
    <property type="project" value="UniProtKB-EC"/>
</dbReference>
<dbReference type="Pfam" id="PF21467">
    <property type="entry name" value="BetaGal_gal-bd"/>
    <property type="match status" value="1"/>
</dbReference>
<organism evidence="10 11">
    <name type="scientific">Ligilactobacillus murinus</name>
    <dbReference type="NCBI Taxonomy" id="1622"/>
    <lineage>
        <taxon>Bacteria</taxon>
        <taxon>Bacillati</taxon>
        <taxon>Bacillota</taxon>
        <taxon>Bacilli</taxon>
        <taxon>Lactobacillales</taxon>
        <taxon>Lactobacillaceae</taxon>
        <taxon>Ligilactobacillus</taxon>
    </lineage>
</organism>
<dbReference type="Gene3D" id="3.20.20.80">
    <property type="entry name" value="Glycosidases"/>
    <property type="match status" value="1"/>
</dbReference>
<dbReference type="InterPro" id="IPR017853">
    <property type="entry name" value="GH"/>
</dbReference>
<reference evidence="10 11" key="1">
    <citation type="submission" date="2019-04" db="EMBL/GenBank/DDBJ databases">
        <title>Microbes associate with the intestines of laboratory mice.</title>
        <authorList>
            <person name="Navarre W."/>
            <person name="Wong E."/>
            <person name="Huang K."/>
            <person name="Tropini C."/>
            <person name="Ng K."/>
            <person name="Yu B."/>
        </authorList>
    </citation>
    <scope>NUCLEOTIDE SEQUENCE [LARGE SCALE GENOMIC DNA]</scope>
    <source>
        <strain evidence="10 11">NM26_J9</strain>
    </source>
</reference>
<dbReference type="InterPro" id="IPR008979">
    <property type="entry name" value="Galactose-bd-like_sf"/>
</dbReference>
<protein>
    <recommendedName>
        <fullName evidence="5">Beta-galactosidase</fullName>
        <ecNumber evidence="5">3.2.1.23</ecNumber>
    </recommendedName>
</protein>
<feature type="domain" description="Beta-galactosidase galactose-binding" evidence="9">
    <location>
        <begin position="509"/>
        <end position="567"/>
    </location>
</feature>
<dbReference type="EC" id="3.2.1.23" evidence="5"/>
<dbReference type="PANTHER" id="PTHR23421">
    <property type="entry name" value="BETA-GALACTOSIDASE RELATED"/>
    <property type="match status" value="1"/>
</dbReference>
<dbReference type="EMBL" id="SRYK01000014">
    <property type="protein sequence ID" value="TGY56013.1"/>
    <property type="molecule type" value="Genomic_DNA"/>
</dbReference>
<dbReference type="GO" id="GO:0005975">
    <property type="term" value="P:carbohydrate metabolic process"/>
    <property type="evidence" value="ECO:0007669"/>
    <property type="project" value="InterPro"/>
</dbReference>
<feature type="domain" description="Beta-galactosidase 1-like first all-beta" evidence="8">
    <location>
        <begin position="376"/>
        <end position="490"/>
    </location>
</feature>
<proteinExistence type="inferred from homology"/>
<name>A0A4S2EN46_9LACO</name>
<dbReference type="Gene3D" id="2.60.120.260">
    <property type="entry name" value="Galactose-binding domain-like"/>
    <property type="match status" value="2"/>
</dbReference>
<dbReference type="InterPro" id="IPR048912">
    <property type="entry name" value="BetaGal1-like_ABD1"/>
</dbReference>
<evidence type="ECO:0000259" key="7">
    <source>
        <dbReference type="Pfam" id="PF01301"/>
    </source>
</evidence>
<evidence type="ECO:0000256" key="4">
    <source>
        <dbReference type="PIRSR" id="PIRSR006336-1"/>
    </source>
</evidence>
<evidence type="ECO:0000256" key="6">
    <source>
        <dbReference type="RuleBase" id="RU003679"/>
    </source>
</evidence>
<dbReference type="PROSITE" id="PS01182">
    <property type="entry name" value="GLYCOSYL_HYDROL_F35"/>
    <property type="match status" value="1"/>
</dbReference>
<dbReference type="InterPro" id="IPR031330">
    <property type="entry name" value="Gly_Hdrlase_35_cat"/>
</dbReference>
<dbReference type="PRINTS" id="PR00742">
    <property type="entry name" value="GLHYDRLASE35"/>
</dbReference>
<dbReference type="InterPro" id="IPR026283">
    <property type="entry name" value="B-gal_1-like"/>
</dbReference>
<dbReference type="InterPro" id="IPR048913">
    <property type="entry name" value="BetaGal_gal-bd"/>
</dbReference>
<dbReference type="AlphaFoldDB" id="A0A4S2EN46"/>
<evidence type="ECO:0000313" key="11">
    <source>
        <dbReference type="Proteomes" id="UP000306855"/>
    </source>
</evidence>
<dbReference type="FunFam" id="3.20.20.80:FF:000116">
    <property type="entry name" value="Beta-galactosidase 3"/>
    <property type="match status" value="1"/>
</dbReference>
<gene>
    <name evidence="10" type="ORF">E5340_04220</name>
</gene>
<comment type="similarity">
    <text evidence="1 6">Belongs to the glycosyl hydrolase 35 family.</text>
</comment>
<evidence type="ECO:0000259" key="8">
    <source>
        <dbReference type="Pfam" id="PF21317"/>
    </source>
</evidence>
<evidence type="ECO:0000256" key="5">
    <source>
        <dbReference type="RuleBase" id="RU000675"/>
    </source>
</evidence>
<feature type="active site" description="Nucleophile" evidence="4">
    <location>
        <position position="240"/>
    </location>
</feature>
<dbReference type="RefSeq" id="WP_135942044.1">
    <property type="nucleotide sequence ID" value="NZ_SRYK01000014.1"/>
</dbReference>
<evidence type="ECO:0000256" key="2">
    <source>
        <dbReference type="ARBA" id="ARBA00022801"/>
    </source>
</evidence>
<comment type="caution">
    <text evidence="10">The sequence shown here is derived from an EMBL/GenBank/DDBJ whole genome shotgun (WGS) entry which is preliminary data.</text>
</comment>
<evidence type="ECO:0000256" key="1">
    <source>
        <dbReference type="ARBA" id="ARBA00009809"/>
    </source>
</evidence>
<comment type="catalytic activity">
    <reaction evidence="5">
        <text>Hydrolysis of terminal non-reducing beta-D-galactose residues in beta-D-galactosides.</text>
        <dbReference type="EC" id="3.2.1.23"/>
    </reaction>
</comment>